<dbReference type="EMBL" id="ML991788">
    <property type="protein sequence ID" value="KAF2235866.1"/>
    <property type="molecule type" value="Genomic_DNA"/>
</dbReference>
<gene>
    <name evidence="1" type="ORF">EV356DRAFT_499077</name>
</gene>
<sequence>MVRRKLQGIARHLAWSRRVLTRKGDVLMHRYSATTAVIASSYLFFLNDNGCFRMLLCRDMSDERKDGIGHFS</sequence>
<dbReference type="AlphaFoldDB" id="A0A6A6HCL8"/>
<proteinExistence type="predicted"/>
<evidence type="ECO:0000313" key="2">
    <source>
        <dbReference type="Proteomes" id="UP000800092"/>
    </source>
</evidence>
<protein>
    <submittedName>
        <fullName evidence="1">Uncharacterized protein</fullName>
    </submittedName>
</protein>
<accession>A0A6A6HCL8</accession>
<name>A0A6A6HCL8_VIRVR</name>
<reference evidence="1" key="1">
    <citation type="journal article" date="2020" name="Stud. Mycol.">
        <title>101 Dothideomycetes genomes: a test case for predicting lifestyles and emergence of pathogens.</title>
        <authorList>
            <person name="Haridas S."/>
            <person name="Albert R."/>
            <person name="Binder M."/>
            <person name="Bloem J."/>
            <person name="Labutti K."/>
            <person name="Salamov A."/>
            <person name="Andreopoulos B."/>
            <person name="Baker S."/>
            <person name="Barry K."/>
            <person name="Bills G."/>
            <person name="Bluhm B."/>
            <person name="Cannon C."/>
            <person name="Castanera R."/>
            <person name="Culley D."/>
            <person name="Daum C."/>
            <person name="Ezra D."/>
            <person name="Gonzalez J."/>
            <person name="Henrissat B."/>
            <person name="Kuo A."/>
            <person name="Liang C."/>
            <person name="Lipzen A."/>
            <person name="Lutzoni F."/>
            <person name="Magnuson J."/>
            <person name="Mondo S."/>
            <person name="Nolan M."/>
            <person name="Ohm R."/>
            <person name="Pangilinan J."/>
            <person name="Park H.-J."/>
            <person name="Ramirez L."/>
            <person name="Alfaro M."/>
            <person name="Sun H."/>
            <person name="Tritt A."/>
            <person name="Yoshinaga Y."/>
            <person name="Zwiers L.-H."/>
            <person name="Turgeon B."/>
            <person name="Goodwin S."/>
            <person name="Spatafora J."/>
            <person name="Crous P."/>
            <person name="Grigoriev I."/>
        </authorList>
    </citation>
    <scope>NUCLEOTIDE SEQUENCE</scope>
    <source>
        <strain evidence="1">Tuck. ex Michener</strain>
    </source>
</reference>
<keyword evidence="2" id="KW-1185">Reference proteome</keyword>
<organism evidence="1 2">
    <name type="scientific">Viridothelium virens</name>
    <name type="common">Speckled blister lichen</name>
    <name type="synonym">Trypethelium virens</name>
    <dbReference type="NCBI Taxonomy" id="1048519"/>
    <lineage>
        <taxon>Eukaryota</taxon>
        <taxon>Fungi</taxon>
        <taxon>Dikarya</taxon>
        <taxon>Ascomycota</taxon>
        <taxon>Pezizomycotina</taxon>
        <taxon>Dothideomycetes</taxon>
        <taxon>Dothideomycetes incertae sedis</taxon>
        <taxon>Trypetheliales</taxon>
        <taxon>Trypetheliaceae</taxon>
        <taxon>Viridothelium</taxon>
    </lineage>
</organism>
<evidence type="ECO:0000313" key="1">
    <source>
        <dbReference type="EMBL" id="KAF2235866.1"/>
    </source>
</evidence>
<dbReference type="Proteomes" id="UP000800092">
    <property type="component" value="Unassembled WGS sequence"/>
</dbReference>